<evidence type="ECO:0000256" key="1">
    <source>
        <dbReference type="ARBA" id="ARBA00023125"/>
    </source>
</evidence>
<dbReference type="GO" id="GO:0003677">
    <property type="term" value="F:DNA binding"/>
    <property type="evidence" value="ECO:0007669"/>
    <property type="project" value="UniProtKB-KW"/>
</dbReference>
<dbReference type="Pfam" id="PF01381">
    <property type="entry name" value="HTH_3"/>
    <property type="match status" value="1"/>
</dbReference>
<dbReference type="PANTHER" id="PTHR46558:SF11">
    <property type="entry name" value="HTH-TYPE TRANSCRIPTIONAL REGULATOR XRE"/>
    <property type="match status" value="1"/>
</dbReference>
<reference evidence="3 4" key="1">
    <citation type="submission" date="2018-08" db="EMBL/GenBank/DDBJ databases">
        <title>A genome reference for cultivated species of the human gut microbiota.</title>
        <authorList>
            <person name="Zou Y."/>
            <person name="Xue W."/>
            <person name="Luo G."/>
        </authorList>
    </citation>
    <scope>NUCLEOTIDE SEQUENCE [LARGE SCALE GENOMIC DNA]</scope>
    <source>
        <strain evidence="3 4">AM07-24</strain>
    </source>
</reference>
<sequence>MVSERIKDLRERDGYSQTALSKKLGLTRSSINAWETGISVPSTQYLVELSRLFKVSTDYILGMDTSESLLIGNLTIEQKNILSALVEQFERYNKFTQAMDMDPASDTEETLELMKEFKRTKASE</sequence>
<dbReference type="InterPro" id="IPR010982">
    <property type="entry name" value="Lambda_DNA-bd_dom_sf"/>
</dbReference>
<organism evidence="3 4">
    <name type="scientific">Emergencia timonensis</name>
    <dbReference type="NCBI Taxonomy" id="1776384"/>
    <lineage>
        <taxon>Bacteria</taxon>
        <taxon>Bacillati</taxon>
        <taxon>Bacillota</taxon>
        <taxon>Clostridia</taxon>
        <taxon>Peptostreptococcales</taxon>
        <taxon>Anaerovoracaceae</taxon>
        <taxon>Emergencia</taxon>
    </lineage>
</organism>
<accession>A0A415DV36</accession>
<proteinExistence type="predicted"/>
<evidence type="ECO:0000259" key="2">
    <source>
        <dbReference type="PROSITE" id="PS50943"/>
    </source>
</evidence>
<dbReference type="GeneID" id="83002852"/>
<dbReference type="OrthoDB" id="9815852at2"/>
<feature type="domain" description="HTH cro/C1-type" evidence="2">
    <location>
        <begin position="6"/>
        <end position="60"/>
    </location>
</feature>
<dbReference type="SMART" id="SM00530">
    <property type="entry name" value="HTH_XRE"/>
    <property type="match status" value="1"/>
</dbReference>
<dbReference type="PROSITE" id="PS50943">
    <property type="entry name" value="HTH_CROC1"/>
    <property type="match status" value="1"/>
</dbReference>
<comment type="caution">
    <text evidence="3">The sequence shown here is derived from an EMBL/GenBank/DDBJ whole genome shotgun (WGS) entry which is preliminary data.</text>
</comment>
<dbReference type="EMBL" id="QRMS01000007">
    <property type="protein sequence ID" value="RHJ84061.1"/>
    <property type="molecule type" value="Genomic_DNA"/>
</dbReference>
<protein>
    <submittedName>
        <fullName evidence="3">XRE family transcriptional regulator</fullName>
    </submittedName>
</protein>
<dbReference type="RefSeq" id="WP_067533231.1">
    <property type="nucleotide sequence ID" value="NZ_CABKWE010000008.1"/>
</dbReference>
<dbReference type="AlphaFoldDB" id="A0A415DV36"/>
<dbReference type="Gene3D" id="1.10.260.40">
    <property type="entry name" value="lambda repressor-like DNA-binding domains"/>
    <property type="match status" value="1"/>
</dbReference>
<dbReference type="PANTHER" id="PTHR46558">
    <property type="entry name" value="TRACRIPTIONAL REGULATORY PROTEIN-RELATED-RELATED"/>
    <property type="match status" value="1"/>
</dbReference>
<evidence type="ECO:0000313" key="3">
    <source>
        <dbReference type="EMBL" id="RHJ84061.1"/>
    </source>
</evidence>
<dbReference type="Proteomes" id="UP000284841">
    <property type="component" value="Unassembled WGS sequence"/>
</dbReference>
<dbReference type="CDD" id="cd00093">
    <property type="entry name" value="HTH_XRE"/>
    <property type="match status" value="1"/>
</dbReference>
<name>A0A415DV36_9FIRM</name>
<dbReference type="STRING" id="1776384.GCA_900086585_00438"/>
<gene>
    <name evidence="3" type="ORF">DW099_17840</name>
</gene>
<evidence type="ECO:0000313" key="4">
    <source>
        <dbReference type="Proteomes" id="UP000284841"/>
    </source>
</evidence>
<keyword evidence="4" id="KW-1185">Reference proteome</keyword>
<dbReference type="SUPFAM" id="SSF47413">
    <property type="entry name" value="lambda repressor-like DNA-binding domains"/>
    <property type="match status" value="1"/>
</dbReference>
<dbReference type="InterPro" id="IPR001387">
    <property type="entry name" value="Cro/C1-type_HTH"/>
</dbReference>
<keyword evidence="1" id="KW-0238">DNA-binding</keyword>